<dbReference type="EMBL" id="CABQ01000169">
    <property type="protein sequence ID" value="CBI07982.1"/>
    <property type="molecule type" value="Genomic_DNA"/>
</dbReference>
<accession>E6QL62</accession>
<gene>
    <name evidence="1" type="ORF">CARN6_1400</name>
</gene>
<name>E6QL62_9ZZZZ</name>
<protein>
    <submittedName>
        <fullName evidence="1">Uncharacterized protein</fullName>
    </submittedName>
</protein>
<reference evidence="1" key="1">
    <citation type="submission" date="2009-10" db="EMBL/GenBank/DDBJ databases">
        <title>Diversity of trophic interactions inside an arsenic-rich microbial ecosystem.</title>
        <authorList>
            <person name="Bertin P.N."/>
            <person name="Heinrich-Salmeron A."/>
            <person name="Pelletier E."/>
            <person name="Goulhen-Chollet F."/>
            <person name="Arsene-Ploetze F."/>
            <person name="Gallien S."/>
            <person name="Calteau A."/>
            <person name="Vallenet D."/>
            <person name="Casiot C."/>
            <person name="Chane-Woon-Ming B."/>
            <person name="Giloteaux L."/>
            <person name="Barakat M."/>
            <person name="Bonnefoy V."/>
            <person name="Bruneel O."/>
            <person name="Chandler M."/>
            <person name="Cleiss J."/>
            <person name="Duran R."/>
            <person name="Elbaz-Poulichet F."/>
            <person name="Fonknechten N."/>
            <person name="Lauga B."/>
            <person name="Mornico D."/>
            <person name="Ortet P."/>
            <person name="Schaeffer C."/>
            <person name="Siguier P."/>
            <person name="Alexander Thil Smith A."/>
            <person name="Van Dorsselaer A."/>
            <person name="Weissenbach J."/>
            <person name="Medigue C."/>
            <person name="Le Paslier D."/>
        </authorList>
    </citation>
    <scope>NUCLEOTIDE SEQUENCE</scope>
</reference>
<organism evidence="1">
    <name type="scientific">mine drainage metagenome</name>
    <dbReference type="NCBI Taxonomy" id="410659"/>
    <lineage>
        <taxon>unclassified sequences</taxon>
        <taxon>metagenomes</taxon>
        <taxon>ecological metagenomes</taxon>
    </lineage>
</organism>
<evidence type="ECO:0000313" key="1">
    <source>
        <dbReference type="EMBL" id="CBI07982.1"/>
    </source>
</evidence>
<comment type="caution">
    <text evidence="1">The sequence shown here is derived from an EMBL/GenBank/DDBJ whole genome shotgun (WGS) entry which is preliminary data.</text>
</comment>
<dbReference type="AlphaFoldDB" id="E6QL62"/>
<proteinExistence type="predicted"/>
<sequence length="54" mass="6128">MTPNTNQPDLAHSTDFQKKTRELAENADEQINILLTTHPHPLFYVQCIEATYAG</sequence>